<comment type="caution">
    <text evidence="2">The sequence shown here is derived from an EMBL/GenBank/DDBJ whole genome shotgun (WGS) entry which is preliminary data.</text>
</comment>
<organism evidence="2 3">
    <name type="scientific">Dryococelus australis</name>
    <dbReference type="NCBI Taxonomy" id="614101"/>
    <lineage>
        <taxon>Eukaryota</taxon>
        <taxon>Metazoa</taxon>
        <taxon>Ecdysozoa</taxon>
        <taxon>Arthropoda</taxon>
        <taxon>Hexapoda</taxon>
        <taxon>Insecta</taxon>
        <taxon>Pterygota</taxon>
        <taxon>Neoptera</taxon>
        <taxon>Polyneoptera</taxon>
        <taxon>Phasmatodea</taxon>
        <taxon>Verophasmatodea</taxon>
        <taxon>Anareolatae</taxon>
        <taxon>Phasmatidae</taxon>
        <taxon>Eurycanthinae</taxon>
        <taxon>Dryococelus</taxon>
    </lineage>
</organism>
<name>A0ABQ9GZ40_9NEOP</name>
<evidence type="ECO:0000259" key="1">
    <source>
        <dbReference type="Pfam" id="PF25597"/>
    </source>
</evidence>
<evidence type="ECO:0000313" key="3">
    <source>
        <dbReference type="Proteomes" id="UP001159363"/>
    </source>
</evidence>
<dbReference type="EMBL" id="JARBHB010000008">
    <property type="protein sequence ID" value="KAJ8877280.1"/>
    <property type="molecule type" value="Genomic_DNA"/>
</dbReference>
<reference evidence="2 3" key="1">
    <citation type="submission" date="2023-02" db="EMBL/GenBank/DDBJ databases">
        <title>LHISI_Scaffold_Assembly.</title>
        <authorList>
            <person name="Stuart O.P."/>
            <person name="Cleave R."/>
            <person name="Magrath M.J.L."/>
            <person name="Mikheyev A.S."/>
        </authorList>
    </citation>
    <scope>NUCLEOTIDE SEQUENCE [LARGE SCALE GENOMIC DNA]</scope>
    <source>
        <strain evidence="2">Daus_M_001</strain>
        <tissue evidence="2">Leg muscle</tissue>
    </source>
</reference>
<dbReference type="InterPro" id="IPR057670">
    <property type="entry name" value="SH3_retrovirus"/>
</dbReference>
<protein>
    <recommendedName>
        <fullName evidence="1">Retroviral polymerase SH3-like domain-containing protein</fullName>
    </recommendedName>
</protein>
<sequence>MASFIRNRCSSKAIVLKIPYEMWNDKALSKEVDEIKVFGCEAWAANMIHCKFDKRAKICVFVGFEPEVKGYRVWSLDRKKVVLSRGIIFNENVFPFKLTRDKSVPILEHVTLEIVDESLDNESEIEYDDGNIYCYVNATNDSFEPIVNIVDVSLKPYDENVDLESC</sequence>
<evidence type="ECO:0000313" key="2">
    <source>
        <dbReference type="EMBL" id="KAJ8877280.1"/>
    </source>
</evidence>
<feature type="domain" description="Retroviral polymerase SH3-like" evidence="1">
    <location>
        <begin position="40"/>
        <end position="99"/>
    </location>
</feature>
<dbReference type="Pfam" id="PF25597">
    <property type="entry name" value="SH3_retrovirus"/>
    <property type="match status" value="1"/>
</dbReference>
<gene>
    <name evidence="2" type="ORF">PR048_021734</name>
</gene>
<proteinExistence type="predicted"/>
<keyword evidence="3" id="KW-1185">Reference proteome</keyword>
<dbReference type="Proteomes" id="UP001159363">
    <property type="component" value="Chromosome 7"/>
</dbReference>
<accession>A0ABQ9GZ40</accession>